<keyword evidence="3" id="KW-0677">Repeat</keyword>
<dbReference type="GO" id="GO:0060070">
    <property type="term" value="P:canonical Wnt signaling pathway"/>
    <property type="evidence" value="ECO:0007669"/>
    <property type="project" value="TreeGrafter"/>
</dbReference>
<evidence type="ECO:0000256" key="9">
    <source>
        <dbReference type="SAM" id="SignalP"/>
    </source>
</evidence>
<evidence type="ECO:0000259" key="10">
    <source>
        <dbReference type="PROSITE" id="PS01186"/>
    </source>
</evidence>
<keyword evidence="4" id="KW-1015">Disulfide bond</keyword>
<dbReference type="CDD" id="cd00053">
    <property type="entry name" value="EGF"/>
    <property type="match status" value="1"/>
</dbReference>
<dbReference type="Pfam" id="PF00058">
    <property type="entry name" value="Ldl_recept_b"/>
    <property type="match status" value="3"/>
</dbReference>
<dbReference type="InterPro" id="IPR011042">
    <property type="entry name" value="6-blade_b-propeller_TolB-like"/>
</dbReference>
<dbReference type="InterPro" id="IPR000033">
    <property type="entry name" value="LDLR_classB_rpt"/>
</dbReference>
<dbReference type="STRING" id="158441.A0A226EW94"/>
<dbReference type="PROSITE" id="PS01186">
    <property type="entry name" value="EGF_2"/>
    <property type="match status" value="1"/>
</dbReference>
<evidence type="ECO:0000256" key="2">
    <source>
        <dbReference type="ARBA" id="ARBA00022729"/>
    </source>
</evidence>
<dbReference type="SUPFAM" id="SSF57184">
    <property type="entry name" value="Growth factor receptor domain"/>
    <property type="match status" value="1"/>
</dbReference>
<dbReference type="Gene3D" id="2.10.25.10">
    <property type="entry name" value="Laminin"/>
    <property type="match status" value="1"/>
</dbReference>
<evidence type="ECO:0000256" key="8">
    <source>
        <dbReference type="SAM" id="Phobius"/>
    </source>
</evidence>
<feature type="region of interest" description="Disordered" evidence="7">
    <location>
        <begin position="741"/>
        <end position="788"/>
    </location>
</feature>
<keyword evidence="11" id="KW-0675">Receptor</keyword>
<dbReference type="SMART" id="SM00179">
    <property type="entry name" value="EGF_CA"/>
    <property type="match status" value="2"/>
</dbReference>
<feature type="compositionally biased region" description="Basic and acidic residues" evidence="7">
    <location>
        <begin position="757"/>
        <end position="779"/>
    </location>
</feature>
<name>A0A226EW94_FOLCA</name>
<comment type="caution">
    <text evidence="11">The sequence shown here is derived from an EMBL/GenBank/DDBJ whole genome shotgun (WGS) entry which is preliminary data.</text>
</comment>
<keyword evidence="11" id="KW-0449">Lipoprotein</keyword>
<evidence type="ECO:0000256" key="5">
    <source>
        <dbReference type="ARBA" id="ARBA00023180"/>
    </source>
</evidence>
<dbReference type="InterPro" id="IPR009030">
    <property type="entry name" value="Growth_fac_rcpt_cys_sf"/>
</dbReference>
<sequence length="1002" mass="111935">MQLSLHRSLFFLGVIIITIVQVVQADKNSTTIIQDEEEGDKNSSNVDECAHFGACSQTCTSLGGTSQCSCISGFRLKENRSCELIDNNPILIFAQLSAIRVHQLKPGNEQDYFADRSGSPVSVTYDARSNFIYWSDVMDKEEAIWRSTLDGKMKEKVVTTGLVLPEGVAFDWIANNIYFTDSNKSHIVVCTANGGNCSVVIEELNKPRDLALHPNMGQLYWTDWGQTPCIMKAGMDGSVPIAIILDNLKWPNGITVDHGNNRIYWTDAGTDKIETANLDGGDRLIVHSAGINHPFGIDVLGDDVYWSDWNLYEIQKSNKFDGSNHQSLVKEKFEQLNGLAVFHKANQPITRKNHCKDSDCSHICTLTPTSYKCKCPVGMYLDRRNKRTCSVDKSWPAFVIGYNNTIKISPINAIGGNTFAEYEIPELSTIVAIATIPFNTTVFISDLDTKKIYSYDTKTLKLAPIVDSVGFAKGMGYDEVGNNLYWVDSIRKTVEVMSLKTMTRVILFKETDRPIDIVVAPNIRMLFLAETSDRGAKIVRMNMNGFNRRVLYRQSRAEPISLTYNIDMQRLYWTDVVSETIESVGIDGTEGYTAVSRAGYPFGMTSFRNSIYWTDRHTQLLMEKDLSSFSDHRGIFLGDYAAMRRGEVIYYGSGSMMAKVALLNGEAGYNTKLLNDHECTGNKNQCSHICLLSATEFEGTCICPDNLKLHSDGHTCIGLSDKDAPSPAICVEGRCRTQLTTKKPSSKKSKSGSKSGSSRDKGKDSKDKNTTDISGRSDSETTTLASTNSSSSTEFLEFLFPDGLSWWDDADDDVGEKDGKKKKKSKPKKPSLSELEKDKRREKILEYDEYDGSLSSEARVLPNGKVVQSGDAVIQQESDVEKDVIVEGTHPLAIALGVVILLVLVAVIVAIVLHRRNVHPKVLVRPYVQHWVKYVNQPVQRFFENRGDQMDSGKRHIYDEVYHRPTSAEHSYSNFDDSSVNVYEEPGDSHRITYSQSDKLIP</sequence>
<keyword evidence="1" id="KW-0245">EGF-like domain</keyword>
<evidence type="ECO:0000256" key="4">
    <source>
        <dbReference type="ARBA" id="ARBA00023157"/>
    </source>
</evidence>
<dbReference type="GO" id="GO:0005886">
    <property type="term" value="C:plasma membrane"/>
    <property type="evidence" value="ECO:0007669"/>
    <property type="project" value="TreeGrafter"/>
</dbReference>
<dbReference type="AlphaFoldDB" id="A0A226EW94"/>
<gene>
    <name evidence="11" type="ORF">Fcan01_04245</name>
</gene>
<feature type="signal peptide" evidence="9">
    <location>
        <begin position="1"/>
        <end position="25"/>
    </location>
</feature>
<organism evidence="11 12">
    <name type="scientific">Folsomia candida</name>
    <name type="common">Springtail</name>
    <dbReference type="NCBI Taxonomy" id="158441"/>
    <lineage>
        <taxon>Eukaryota</taxon>
        <taxon>Metazoa</taxon>
        <taxon>Ecdysozoa</taxon>
        <taxon>Arthropoda</taxon>
        <taxon>Hexapoda</taxon>
        <taxon>Collembola</taxon>
        <taxon>Entomobryomorpha</taxon>
        <taxon>Isotomoidea</taxon>
        <taxon>Isotomidae</taxon>
        <taxon>Proisotominae</taxon>
        <taxon>Folsomia</taxon>
    </lineage>
</organism>
<accession>A0A226EW94</accession>
<dbReference type="FunFam" id="2.120.10.30:FF:000241">
    <property type="entry name" value="Low-density lipoprotein receptor-related protein 6"/>
    <property type="match status" value="1"/>
</dbReference>
<dbReference type="InterPro" id="IPR000742">
    <property type="entry name" value="EGF"/>
</dbReference>
<evidence type="ECO:0000313" key="11">
    <source>
        <dbReference type="EMBL" id="OXA60896.1"/>
    </source>
</evidence>
<keyword evidence="8" id="KW-0472">Membrane</keyword>
<reference evidence="11 12" key="1">
    <citation type="submission" date="2015-12" db="EMBL/GenBank/DDBJ databases">
        <title>The genome of Folsomia candida.</title>
        <authorList>
            <person name="Faddeeva A."/>
            <person name="Derks M.F."/>
            <person name="Anvar Y."/>
            <person name="Smit S."/>
            <person name="Van Straalen N."/>
            <person name="Roelofs D."/>
        </authorList>
    </citation>
    <scope>NUCLEOTIDE SEQUENCE [LARGE SCALE GENOMIC DNA]</scope>
    <source>
        <strain evidence="11 12">VU population</strain>
        <tissue evidence="11">Whole body</tissue>
    </source>
</reference>
<feature type="repeat" description="LDL-receptor class B" evidence="6">
    <location>
        <begin position="261"/>
        <end position="303"/>
    </location>
</feature>
<keyword evidence="8" id="KW-0812">Transmembrane</keyword>
<keyword evidence="5" id="KW-0325">Glycoprotein</keyword>
<dbReference type="EMBL" id="LNIX01000002">
    <property type="protein sequence ID" value="OXA60896.1"/>
    <property type="molecule type" value="Genomic_DNA"/>
</dbReference>
<dbReference type="Proteomes" id="UP000198287">
    <property type="component" value="Unassembled WGS sequence"/>
</dbReference>
<feature type="region of interest" description="Disordered" evidence="7">
    <location>
        <begin position="814"/>
        <end position="837"/>
    </location>
</feature>
<dbReference type="GO" id="GO:0042813">
    <property type="term" value="F:Wnt receptor activity"/>
    <property type="evidence" value="ECO:0007669"/>
    <property type="project" value="TreeGrafter"/>
</dbReference>
<feature type="chain" id="PRO_5012646572" evidence="9">
    <location>
        <begin position="26"/>
        <end position="1002"/>
    </location>
</feature>
<dbReference type="InterPro" id="IPR001881">
    <property type="entry name" value="EGF-like_Ca-bd_dom"/>
</dbReference>
<dbReference type="PANTHER" id="PTHR46513">
    <property type="entry name" value="VITELLOGENIN RECEPTOR-LIKE PROTEIN-RELATED-RELATED"/>
    <property type="match status" value="1"/>
</dbReference>
<dbReference type="SMART" id="SM00135">
    <property type="entry name" value="LY"/>
    <property type="match status" value="8"/>
</dbReference>
<evidence type="ECO:0000256" key="3">
    <source>
        <dbReference type="ARBA" id="ARBA00022737"/>
    </source>
</evidence>
<dbReference type="OrthoDB" id="8831087at2759"/>
<dbReference type="GO" id="GO:0005509">
    <property type="term" value="F:calcium ion binding"/>
    <property type="evidence" value="ECO:0007669"/>
    <property type="project" value="InterPro"/>
</dbReference>
<evidence type="ECO:0000313" key="12">
    <source>
        <dbReference type="Proteomes" id="UP000198287"/>
    </source>
</evidence>
<keyword evidence="8" id="KW-1133">Transmembrane helix</keyword>
<dbReference type="CDD" id="cd00054">
    <property type="entry name" value="EGF_CA"/>
    <property type="match status" value="1"/>
</dbReference>
<proteinExistence type="predicted"/>
<protein>
    <submittedName>
        <fullName evidence="11">Low-density lipoprotein receptor-related protein 4</fullName>
    </submittedName>
</protein>
<feature type="repeat" description="LDL-receptor class B" evidence="6">
    <location>
        <begin position="130"/>
        <end position="174"/>
    </location>
</feature>
<dbReference type="PANTHER" id="PTHR46513:SF13">
    <property type="entry name" value="EGF-LIKE DOMAIN-CONTAINING PROTEIN"/>
    <property type="match status" value="1"/>
</dbReference>
<feature type="domain" description="EGF-like" evidence="10">
    <location>
        <begin position="68"/>
        <end position="82"/>
    </location>
</feature>
<evidence type="ECO:0000256" key="1">
    <source>
        <dbReference type="ARBA" id="ARBA00022536"/>
    </source>
</evidence>
<evidence type="ECO:0000256" key="6">
    <source>
        <dbReference type="PROSITE-ProRule" id="PRU00461"/>
    </source>
</evidence>
<keyword evidence="2 9" id="KW-0732">Signal</keyword>
<dbReference type="SUPFAM" id="SSF63825">
    <property type="entry name" value="YWTD domain"/>
    <property type="match status" value="2"/>
</dbReference>
<evidence type="ECO:0000256" key="7">
    <source>
        <dbReference type="SAM" id="MobiDB-lite"/>
    </source>
</evidence>
<feature type="compositionally biased region" description="Basic residues" evidence="7">
    <location>
        <begin position="820"/>
        <end position="829"/>
    </location>
</feature>
<dbReference type="GO" id="GO:0017147">
    <property type="term" value="F:Wnt-protein binding"/>
    <property type="evidence" value="ECO:0007669"/>
    <property type="project" value="TreeGrafter"/>
</dbReference>
<dbReference type="InterPro" id="IPR050778">
    <property type="entry name" value="Cueball_EGF_LRP_Nidogen"/>
</dbReference>
<dbReference type="Gene3D" id="2.120.10.30">
    <property type="entry name" value="TolB, C-terminal domain"/>
    <property type="match status" value="2"/>
</dbReference>
<dbReference type="PROSITE" id="PS51120">
    <property type="entry name" value="LDLRB"/>
    <property type="match status" value="3"/>
</dbReference>
<keyword evidence="12" id="KW-1185">Reference proteome</keyword>
<dbReference type="SMART" id="SM00181">
    <property type="entry name" value="EGF"/>
    <property type="match status" value="3"/>
</dbReference>
<feature type="transmembrane region" description="Helical" evidence="8">
    <location>
        <begin position="892"/>
        <end position="913"/>
    </location>
</feature>
<feature type="repeat" description="LDL-receptor class B" evidence="6">
    <location>
        <begin position="217"/>
        <end position="260"/>
    </location>
</feature>